<protein>
    <submittedName>
        <fullName evidence="1">Uncharacterized protein</fullName>
    </submittedName>
</protein>
<name>A0A7X9FTP3_9DELT</name>
<accession>A0A7X9FTP3</accession>
<dbReference type="Proteomes" id="UP000524246">
    <property type="component" value="Unassembled WGS sequence"/>
</dbReference>
<comment type="caution">
    <text evidence="1">The sequence shown here is derived from an EMBL/GenBank/DDBJ whole genome shotgun (WGS) entry which is preliminary data.</text>
</comment>
<proteinExistence type="predicted"/>
<organism evidence="1 2">
    <name type="scientific">SAR324 cluster bacterium</name>
    <dbReference type="NCBI Taxonomy" id="2024889"/>
    <lineage>
        <taxon>Bacteria</taxon>
        <taxon>Deltaproteobacteria</taxon>
        <taxon>SAR324 cluster</taxon>
    </lineage>
</organism>
<dbReference type="EMBL" id="JAAZON010000482">
    <property type="protein sequence ID" value="NMC63609.1"/>
    <property type="molecule type" value="Genomic_DNA"/>
</dbReference>
<evidence type="ECO:0000313" key="1">
    <source>
        <dbReference type="EMBL" id="NMC63609.1"/>
    </source>
</evidence>
<sequence>MEKLVVIRGFSRPQELKELLGPRFFNPSEAESLMLSKLRKDNTRADNSDDYFVGVCVASEECVVRRLDALGQKTNTTIRVIKVHE</sequence>
<evidence type="ECO:0000313" key="2">
    <source>
        <dbReference type="Proteomes" id="UP000524246"/>
    </source>
</evidence>
<gene>
    <name evidence="1" type="ORF">GYA55_10645</name>
</gene>
<reference evidence="1 2" key="1">
    <citation type="journal article" date="2020" name="Biotechnol. Biofuels">
        <title>New insights from the biogas microbiome by comprehensive genome-resolved metagenomics of nearly 1600 species originating from multiple anaerobic digesters.</title>
        <authorList>
            <person name="Campanaro S."/>
            <person name="Treu L."/>
            <person name="Rodriguez-R L.M."/>
            <person name="Kovalovszki A."/>
            <person name="Ziels R.M."/>
            <person name="Maus I."/>
            <person name="Zhu X."/>
            <person name="Kougias P.G."/>
            <person name="Basile A."/>
            <person name="Luo G."/>
            <person name="Schluter A."/>
            <person name="Konstantinidis K.T."/>
            <person name="Angelidaki I."/>
        </authorList>
    </citation>
    <scope>NUCLEOTIDE SEQUENCE [LARGE SCALE GENOMIC DNA]</scope>
    <source>
        <strain evidence="1">AS27yjCOA_65</strain>
    </source>
</reference>
<dbReference type="AlphaFoldDB" id="A0A7X9FTP3"/>